<dbReference type="AlphaFoldDB" id="A0A0J7NBH0"/>
<organism evidence="2 3">
    <name type="scientific">Lasius niger</name>
    <name type="common">Black garden ant</name>
    <dbReference type="NCBI Taxonomy" id="67767"/>
    <lineage>
        <taxon>Eukaryota</taxon>
        <taxon>Metazoa</taxon>
        <taxon>Ecdysozoa</taxon>
        <taxon>Arthropoda</taxon>
        <taxon>Hexapoda</taxon>
        <taxon>Insecta</taxon>
        <taxon>Pterygota</taxon>
        <taxon>Neoptera</taxon>
        <taxon>Endopterygota</taxon>
        <taxon>Hymenoptera</taxon>
        <taxon>Apocrita</taxon>
        <taxon>Aculeata</taxon>
        <taxon>Formicoidea</taxon>
        <taxon>Formicidae</taxon>
        <taxon>Formicinae</taxon>
        <taxon>Lasius</taxon>
        <taxon>Lasius</taxon>
    </lineage>
</organism>
<name>A0A0J7NBH0_LASNI</name>
<proteinExistence type="predicted"/>
<feature type="coiled-coil region" evidence="1">
    <location>
        <begin position="4"/>
        <end position="56"/>
    </location>
</feature>
<gene>
    <name evidence="2" type="ORF">RF55_10338</name>
</gene>
<dbReference type="EMBL" id="LBMM01007179">
    <property type="protein sequence ID" value="KMQ89960.1"/>
    <property type="molecule type" value="Genomic_DNA"/>
</dbReference>
<accession>A0A0J7NBH0</accession>
<evidence type="ECO:0000256" key="1">
    <source>
        <dbReference type="SAM" id="Coils"/>
    </source>
</evidence>
<protein>
    <submittedName>
        <fullName evidence="2">Nuclease harbi1-like protein</fullName>
    </submittedName>
</protein>
<dbReference type="OrthoDB" id="10051515at2759"/>
<keyword evidence="3" id="KW-1185">Reference proteome</keyword>
<keyword evidence="1" id="KW-0175">Coiled coil</keyword>
<dbReference type="Proteomes" id="UP000036403">
    <property type="component" value="Unassembled WGS sequence"/>
</dbReference>
<evidence type="ECO:0000313" key="2">
    <source>
        <dbReference type="EMBL" id="KMQ89960.1"/>
    </source>
</evidence>
<evidence type="ECO:0000313" key="3">
    <source>
        <dbReference type="Proteomes" id="UP000036403"/>
    </source>
</evidence>
<comment type="caution">
    <text evidence="2">The sequence shown here is derived from an EMBL/GenBank/DDBJ whole genome shotgun (WGS) entry which is preliminary data.</text>
</comment>
<sequence>MDWKEEMIKELRSIRRGMRRIRKELRLLRLRGMRELEREEEESERLENAGREEKIEEEAREVVLCYSIVIMGACDADYKFTWVDIGQYGMARRIIENTFGIMGAKWQILHLCISCSPKHAEQITKALVCLHNFMMTCGHVEYCPPGFADIEHNSGEIRTGAWRAEANQTNFHRLGRMGTIRSARIAYEMRNHLMQYFVSEIDQQQVPWQNERALRHLINLPD</sequence>
<dbReference type="PaxDb" id="67767-A0A0J7NBH0"/>
<reference evidence="2 3" key="1">
    <citation type="submission" date="2015-04" db="EMBL/GenBank/DDBJ databases">
        <title>Lasius niger genome sequencing.</title>
        <authorList>
            <person name="Konorov E.A."/>
            <person name="Nikitin M.A."/>
            <person name="Kirill M.V."/>
            <person name="Chang P."/>
        </authorList>
    </citation>
    <scope>NUCLEOTIDE SEQUENCE [LARGE SCALE GENOMIC DNA]</scope>
    <source>
        <tissue evidence="2">Whole</tissue>
    </source>
</reference>